<protein>
    <submittedName>
        <fullName evidence="2">Uncharacterized protein</fullName>
    </submittedName>
</protein>
<feature type="transmembrane region" description="Helical" evidence="1">
    <location>
        <begin position="48"/>
        <end position="67"/>
    </location>
</feature>
<sequence>MGQELAIAAPRAEEMTKVVAGIAGAGITGVVEGATVTFAKGMGALEPIFSWGVLLGAPAVGLAGALFTRGMIGDVMQGVAAGGTAILGYSLPAMLLPEIFTRKTPLSAEQRAALAAGGGVKLLGASPANAAMAAARALKVGITAEI</sequence>
<evidence type="ECO:0000313" key="2">
    <source>
        <dbReference type="EMBL" id="GAI66912.1"/>
    </source>
</evidence>
<dbReference type="EMBL" id="BARW01000622">
    <property type="protein sequence ID" value="GAI66912.1"/>
    <property type="molecule type" value="Genomic_DNA"/>
</dbReference>
<organism evidence="2">
    <name type="scientific">marine sediment metagenome</name>
    <dbReference type="NCBI Taxonomy" id="412755"/>
    <lineage>
        <taxon>unclassified sequences</taxon>
        <taxon>metagenomes</taxon>
        <taxon>ecological metagenomes</taxon>
    </lineage>
</organism>
<evidence type="ECO:0000256" key="1">
    <source>
        <dbReference type="SAM" id="Phobius"/>
    </source>
</evidence>
<dbReference type="AlphaFoldDB" id="X1QEI7"/>
<gene>
    <name evidence="2" type="ORF">S12H4_02512</name>
</gene>
<proteinExistence type="predicted"/>
<accession>X1QEI7</accession>
<name>X1QEI7_9ZZZZ</name>
<comment type="caution">
    <text evidence="2">The sequence shown here is derived from an EMBL/GenBank/DDBJ whole genome shotgun (WGS) entry which is preliminary data.</text>
</comment>
<keyword evidence="1" id="KW-1133">Transmembrane helix</keyword>
<keyword evidence="1" id="KW-0472">Membrane</keyword>
<reference evidence="2" key="1">
    <citation type="journal article" date="2014" name="Front. Microbiol.">
        <title>High frequency of phylogenetically diverse reductive dehalogenase-homologous genes in deep subseafloor sedimentary metagenomes.</title>
        <authorList>
            <person name="Kawai M."/>
            <person name="Futagami T."/>
            <person name="Toyoda A."/>
            <person name="Takaki Y."/>
            <person name="Nishi S."/>
            <person name="Hori S."/>
            <person name="Arai W."/>
            <person name="Tsubouchi T."/>
            <person name="Morono Y."/>
            <person name="Uchiyama I."/>
            <person name="Ito T."/>
            <person name="Fujiyama A."/>
            <person name="Inagaki F."/>
            <person name="Takami H."/>
        </authorList>
    </citation>
    <scope>NUCLEOTIDE SEQUENCE</scope>
    <source>
        <strain evidence="2">Expedition CK06-06</strain>
    </source>
</reference>
<keyword evidence="1" id="KW-0812">Transmembrane</keyword>